<reference evidence="8" key="1">
    <citation type="submission" date="2020-10" db="EMBL/GenBank/DDBJ databases">
        <authorList>
            <person name="Gilroy R."/>
        </authorList>
    </citation>
    <scope>NUCLEOTIDE SEQUENCE</scope>
    <source>
        <strain evidence="8">9366</strain>
    </source>
</reference>
<name>A0A9D1MMZ1_9FIRM</name>
<dbReference type="Gene3D" id="2.40.50.140">
    <property type="entry name" value="Nucleic acid-binding proteins"/>
    <property type="match status" value="1"/>
</dbReference>
<reference evidence="8" key="2">
    <citation type="journal article" date="2021" name="PeerJ">
        <title>Extensive microbial diversity within the chicken gut microbiome revealed by metagenomics and culture.</title>
        <authorList>
            <person name="Gilroy R."/>
            <person name="Ravi A."/>
            <person name="Getino M."/>
            <person name="Pursley I."/>
            <person name="Horton D.L."/>
            <person name="Alikhan N.F."/>
            <person name="Baker D."/>
            <person name="Gharbi K."/>
            <person name="Hall N."/>
            <person name="Watson M."/>
            <person name="Adriaenssens E.M."/>
            <person name="Foster-Nyarko E."/>
            <person name="Jarju S."/>
            <person name="Secka A."/>
            <person name="Antonio M."/>
            <person name="Oren A."/>
            <person name="Chaudhuri R.R."/>
            <person name="La Ragione R."/>
            <person name="Hildebrand F."/>
            <person name="Pallen M.J."/>
        </authorList>
    </citation>
    <scope>NUCLEOTIDE SEQUENCE</scope>
    <source>
        <strain evidence="8">9366</strain>
    </source>
</reference>
<dbReference type="GO" id="GO:0006310">
    <property type="term" value="P:DNA recombination"/>
    <property type="evidence" value="ECO:0007669"/>
    <property type="project" value="UniProtKB-UniRule"/>
</dbReference>
<feature type="domain" description="Helix-hairpin-helix DNA-binding motif class 1" evidence="7">
    <location>
        <begin position="108"/>
        <end position="127"/>
    </location>
</feature>
<comment type="subcellular location">
    <subcellularLocation>
        <location evidence="6">Cytoplasm</location>
    </subcellularLocation>
</comment>
<feature type="region of interest" description="Domain II" evidence="6">
    <location>
        <begin position="65"/>
        <end position="142"/>
    </location>
</feature>
<feature type="region of interest" description="Domain III" evidence="6">
    <location>
        <begin position="153"/>
        <end position="198"/>
    </location>
</feature>
<dbReference type="SUPFAM" id="SSF47781">
    <property type="entry name" value="RuvA domain 2-like"/>
    <property type="match status" value="1"/>
</dbReference>
<feature type="region of interest" description="Domain I" evidence="6">
    <location>
        <begin position="1"/>
        <end position="64"/>
    </location>
</feature>
<dbReference type="InterPro" id="IPR011114">
    <property type="entry name" value="RuvA_C"/>
</dbReference>
<comment type="caution">
    <text evidence="6">Lacks conserved residue(s) required for the propagation of feature annotation.</text>
</comment>
<dbReference type="InterPro" id="IPR003583">
    <property type="entry name" value="Hlx-hairpin-Hlx_DNA-bd_motif"/>
</dbReference>
<keyword evidence="5 6" id="KW-0234">DNA repair</keyword>
<dbReference type="HAMAP" id="MF_00031">
    <property type="entry name" value="DNA_HJ_migration_RuvA"/>
    <property type="match status" value="1"/>
</dbReference>
<keyword evidence="1 6" id="KW-0963">Cytoplasm</keyword>
<comment type="caution">
    <text evidence="8">The sequence shown here is derived from an EMBL/GenBank/DDBJ whole genome shotgun (WGS) entry which is preliminary data.</text>
</comment>
<dbReference type="GO" id="GO:0005737">
    <property type="term" value="C:cytoplasm"/>
    <property type="evidence" value="ECO:0007669"/>
    <property type="project" value="UniProtKB-SubCell"/>
</dbReference>
<dbReference type="GO" id="GO:0009378">
    <property type="term" value="F:four-way junction helicase activity"/>
    <property type="evidence" value="ECO:0007669"/>
    <property type="project" value="InterPro"/>
</dbReference>
<dbReference type="GO" id="GO:0006281">
    <property type="term" value="P:DNA repair"/>
    <property type="evidence" value="ECO:0007669"/>
    <property type="project" value="UniProtKB-UniRule"/>
</dbReference>
<dbReference type="InterPro" id="IPR010994">
    <property type="entry name" value="RuvA_2-like"/>
</dbReference>
<dbReference type="GO" id="GO:0009379">
    <property type="term" value="C:Holliday junction helicase complex"/>
    <property type="evidence" value="ECO:0007669"/>
    <property type="project" value="InterPro"/>
</dbReference>
<feature type="domain" description="Helix-hairpin-helix DNA-binding motif class 1" evidence="7">
    <location>
        <begin position="73"/>
        <end position="92"/>
    </location>
</feature>
<sequence>MYSYITGTLAGAEEGKVIVDNNGIGYELNVSSFTLARVGAVGVRVKLFTHLGVTDDAMRLYGFAAKEERAMFLKLITVSGIGPKVALQILSGMDVRTLALAIVNSDTKALSRIKGIGKKTAERVIVELRERVEEDVSGSGEVLGVTQSSPIGQEAAAVLVSLGLSRTDAVKAVNAVIAGGKAKTLEEVITLALRSVDK</sequence>
<dbReference type="EMBL" id="DVNJ01000026">
    <property type="protein sequence ID" value="HIU63072.1"/>
    <property type="molecule type" value="Genomic_DNA"/>
</dbReference>
<dbReference type="CDD" id="cd14332">
    <property type="entry name" value="UBA_RuvA_C"/>
    <property type="match status" value="1"/>
</dbReference>
<proteinExistence type="inferred from homology"/>
<dbReference type="Pfam" id="PF07499">
    <property type="entry name" value="RuvA_C"/>
    <property type="match status" value="1"/>
</dbReference>
<evidence type="ECO:0000259" key="7">
    <source>
        <dbReference type="SMART" id="SM00278"/>
    </source>
</evidence>
<dbReference type="NCBIfam" id="TIGR00084">
    <property type="entry name" value="ruvA"/>
    <property type="match status" value="1"/>
</dbReference>
<dbReference type="InterPro" id="IPR012340">
    <property type="entry name" value="NA-bd_OB-fold"/>
</dbReference>
<dbReference type="Pfam" id="PF01330">
    <property type="entry name" value="RuvA_N"/>
    <property type="match status" value="1"/>
</dbReference>
<accession>A0A9D1MMZ1</accession>
<keyword evidence="3 6" id="KW-0238">DNA-binding</keyword>
<evidence type="ECO:0000256" key="6">
    <source>
        <dbReference type="HAMAP-Rule" id="MF_00031"/>
    </source>
</evidence>
<organism evidence="8 9">
    <name type="scientific">Candidatus Caccalectryoclostridium excrementigallinarum</name>
    <dbReference type="NCBI Taxonomy" id="2840710"/>
    <lineage>
        <taxon>Bacteria</taxon>
        <taxon>Bacillati</taxon>
        <taxon>Bacillota</taxon>
        <taxon>Clostridia</taxon>
        <taxon>Christensenellales</taxon>
        <taxon>Christensenellaceae</taxon>
        <taxon>Christensenellaceae incertae sedis</taxon>
        <taxon>Candidatus Caccalectryoclostridium</taxon>
    </lineage>
</organism>
<dbReference type="GO" id="GO:0000400">
    <property type="term" value="F:four-way junction DNA binding"/>
    <property type="evidence" value="ECO:0007669"/>
    <property type="project" value="UniProtKB-UniRule"/>
</dbReference>
<dbReference type="InterPro" id="IPR036267">
    <property type="entry name" value="RuvA_C_sf"/>
</dbReference>
<dbReference type="SMART" id="SM00278">
    <property type="entry name" value="HhH1"/>
    <property type="match status" value="2"/>
</dbReference>
<evidence type="ECO:0000313" key="9">
    <source>
        <dbReference type="Proteomes" id="UP000824145"/>
    </source>
</evidence>
<keyword evidence="2 6" id="KW-0227">DNA damage</keyword>
<dbReference type="Gene3D" id="1.10.150.20">
    <property type="entry name" value="5' to 3' exonuclease, C-terminal subdomain"/>
    <property type="match status" value="1"/>
</dbReference>
<evidence type="ECO:0000256" key="5">
    <source>
        <dbReference type="ARBA" id="ARBA00023204"/>
    </source>
</evidence>
<dbReference type="SUPFAM" id="SSF50249">
    <property type="entry name" value="Nucleic acid-binding proteins"/>
    <property type="match status" value="1"/>
</dbReference>
<comment type="domain">
    <text evidence="6">Has three domains with a flexible linker between the domains II and III and assumes an 'L' shape. Domain III is highly mobile and contacts RuvB.</text>
</comment>
<evidence type="ECO:0000256" key="1">
    <source>
        <dbReference type="ARBA" id="ARBA00022490"/>
    </source>
</evidence>
<comment type="subunit">
    <text evidence="6">Homotetramer. Forms an RuvA(8)-RuvB(12)-Holliday junction (HJ) complex. HJ DNA is sandwiched between 2 RuvA tetramers; dsDNA enters through RuvA and exits via RuvB. An RuvB hexamer assembles on each DNA strand where it exits the tetramer. Each RuvB hexamer is contacted by two RuvA subunits (via domain III) on 2 adjacent RuvB subunits; this complex drives branch migration. In the full resolvosome a probable DNA-RuvA(4)-RuvB(12)-RuvC(2) complex forms which resolves the HJ.</text>
</comment>
<comment type="similarity">
    <text evidence="6">Belongs to the RuvA family.</text>
</comment>
<dbReference type="AlphaFoldDB" id="A0A9D1MMZ1"/>
<dbReference type="Proteomes" id="UP000824145">
    <property type="component" value="Unassembled WGS sequence"/>
</dbReference>
<evidence type="ECO:0000313" key="8">
    <source>
        <dbReference type="EMBL" id="HIU63072.1"/>
    </source>
</evidence>
<evidence type="ECO:0000256" key="4">
    <source>
        <dbReference type="ARBA" id="ARBA00023172"/>
    </source>
</evidence>
<protein>
    <recommendedName>
        <fullName evidence="6">Holliday junction branch migration complex subunit RuvA</fullName>
    </recommendedName>
</protein>
<keyword evidence="4 6" id="KW-0233">DNA recombination</keyword>
<dbReference type="Gene3D" id="1.10.8.10">
    <property type="entry name" value="DNA helicase RuvA subunit, C-terminal domain"/>
    <property type="match status" value="1"/>
</dbReference>
<evidence type="ECO:0000256" key="3">
    <source>
        <dbReference type="ARBA" id="ARBA00023125"/>
    </source>
</evidence>
<dbReference type="GO" id="GO:0048476">
    <property type="term" value="C:Holliday junction resolvase complex"/>
    <property type="evidence" value="ECO:0007669"/>
    <property type="project" value="UniProtKB-UniRule"/>
</dbReference>
<gene>
    <name evidence="6 8" type="primary">ruvA</name>
    <name evidence="8" type="ORF">IAB07_04840</name>
</gene>
<dbReference type="InterPro" id="IPR000085">
    <property type="entry name" value="RuvA"/>
</dbReference>
<dbReference type="InterPro" id="IPR013849">
    <property type="entry name" value="DNA_helicase_Holl-junc_RuvA_I"/>
</dbReference>
<comment type="function">
    <text evidence="6">The RuvA-RuvB-RuvC complex processes Holliday junction (HJ) DNA during genetic recombination and DNA repair, while the RuvA-RuvB complex plays an important role in the rescue of blocked DNA replication forks via replication fork reversal (RFR). RuvA specifically binds to HJ cruciform DNA, conferring on it an open structure. The RuvB hexamer acts as an ATP-dependent pump, pulling dsDNA into and through the RuvAB complex. HJ branch migration allows RuvC to scan DNA until it finds its consensus sequence, where it cleaves and resolves the cruciform DNA.</text>
</comment>
<dbReference type="GO" id="GO:0005524">
    <property type="term" value="F:ATP binding"/>
    <property type="evidence" value="ECO:0007669"/>
    <property type="project" value="InterPro"/>
</dbReference>
<dbReference type="Pfam" id="PF14520">
    <property type="entry name" value="HHH_5"/>
    <property type="match status" value="1"/>
</dbReference>
<evidence type="ECO:0000256" key="2">
    <source>
        <dbReference type="ARBA" id="ARBA00022763"/>
    </source>
</evidence>
<dbReference type="SUPFAM" id="SSF46929">
    <property type="entry name" value="DNA helicase RuvA subunit, C-terminal domain"/>
    <property type="match status" value="1"/>
</dbReference>